<dbReference type="EMBL" id="JX684091">
    <property type="protein sequence ID" value="AGF93422.1"/>
    <property type="molecule type" value="Genomic_DNA"/>
</dbReference>
<evidence type="ECO:0000256" key="6">
    <source>
        <dbReference type="ARBA" id="ARBA00022840"/>
    </source>
</evidence>
<dbReference type="GO" id="GO:0016887">
    <property type="term" value="F:ATP hydrolysis activity"/>
    <property type="evidence" value="ECO:0007669"/>
    <property type="project" value="InterPro"/>
</dbReference>
<evidence type="ECO:0000256" key="9">
    <source>
        <dbReference type="ARBA" id="ARBA00022989"/>
    </source>
</evidence>
<feature type="transmembrane region" description="Helical" evidence="11">
    <location>
        <begin position="788"/>
        <end position="810"/>
    </location>
</feature>
<dbReference type="PRINTS" id="PR00120">
    <property type="entry name" value="HATPASE"/>
</dbReference>
<keyword evidence="2" id="KW-1003">Cell membrane</keyword>
<dbReference type="PANTHER" id="PTHR43294:SF21">
    <property type="entry name" value="CATION TRANSPORTING ATPASE"/>
    <property type="match status" value="1"/>
</dbReference>
<dbReference type="InterPro" id="IPR001757">
    <property type="entry name" value="P_typ_ATPase"/>
</dbReference>
<dbReference type="InterPro" id="IPR023214">
    <property type="entry name" value="HAD_sf"/>
</dbReference>
<dbReference type="Gene3D" id="3.40.50.1000">
    <property type="entry name" value="HAD superfamily/HAD-like"/>
    <property type="match status" value="1"/>
</dbReference>
<dbReference type="Pfam" id="PF00690">
    <property type="entry name" value="Cation_ATPase_N"/>
    <property type="match status" value="1"/>
</dbReference>
<keyword evidence="5" id="KW-0547">Nucleotide-binding</keyword>
<dbReference type="SUPFAM" id="SSF81665">
    <property type="entry name" value="Calcium ATPase, transmembrane domain M"/>
    <property type="match status" value="1"/>
</dbReference>
<dbReference type="SUPFAM" id="SSF81660">
    <property type="entry name" value="Metal cation-transporting ATPase, ATP-binding domain N"/>
    <property type="match status" value="1"/>
</dbReference>
<dbReference type="InterPro" id="IPR004014">
    <property type="entry name" value="ATPase_P-typ_cation-transptr_N"/>
</dbReference>
<feature type="transmembrane region" description="Helical" evidence="11">
    <location>
        <begin position="714"/>
        <end position="737"/>
    </location>
</feature>
<evidence type="ECO:0000256" key="7">
    <source>
        <dbReference type="ARBA" id="ARBA00022842"/>
    </source>
</evidence>
<reference evidence="13" key="1">
    <citation type="journal article" date="2013" name="Syst. Appl. Microbiol.">
        <title>New insights into the archaeal diversity of a hypersaline microbial mat obtained by a metagenomic approach.</title>
        <authorList>
            <person name="Lopez-Lopez A."/>
            <person name="Richter M."/>
            <person name="Pena A."/>
            <person name="Tamames J."/>
            <person name="Rossello-Mora R."/>
        </authorList>
    </citation>
    <scope>NUCLEOTIDE SEQUENCE</scope>
</reference>
<keyword evidence="3" id="KW-0597">Phosphoprotein</keyword>
<dbReference type="InterPro" id="IPR008250">
    <property type="entry name" value="ATPase_P-typ_transduc_dom_A_sf"/>
</dbReference>
<dbReference type="Pfam" id="PF00689">
    <property type="entry name" value="Cation_ATPase_C"/>
    <property type="match status" value="1"/>
</dbReference>
<dbReference type="Pfam" id="PF13246">
    <property type="entry name" value="Cation_ATPase"/>
    <property type="match status" value="1"/>
</dbReference>
<dbReference type="InterPro" id="IPR023298">
    <property type="entry name" value="ATPase_P-typ_TM_dom_sf"/>
</dbReference>
<dbReference type="SFLD" id="SFLDF00027">
    <property type="entry name" value="p-type_atpase"/>
    <property type="match status" value="1"/>
</dbReference>
<comment type="subcellular location">
    <subcellularLocation>
        <location evidence="1">Cell membrane</location>
        <topology evidence="1">Multi-pass membrane protein</topology>
    </subcellularLocation>
</comment>
<dbReference type="FunFam" id="3.40.50.1000:FF:000083">
    <property type="entry name" value="Sodium/potassium-transporting ATPase subunit alpha"/>
    <property type="match status" value="1"/>
</dbReference>
<dbReference type="InterPro" id="IPR023299">
    <property type="entry name" value="ATPase_P-typ_cyto_dom_N"/>
</dbReference>
<evidence type="ECO:0000259" key="12">
    <source>
        <dbReference type="SMART" id="SM00831"/>
    </source>
</evidence>
<dbReference type="GO" id="GO:1902600">
    <property type="term" value="P:proton transmembrane transport"/>
    <property type="evidence" value="ECO:0007669"/>
    <property type="project" value="TreeGrafter"/>
</dbReference>
<dbReference type="PANTHER" id="PTHR43294">
    <property type="entry name" value="SODIUM/POTASSIUM-TRANSPORTING ATPASE SUBUNIT ALPHA"/>
    <property type="match status" value="1"/>
</dbReference>
<dbReference type="SUPFAM" id="SSF81653">
    <property type="entry name" value="Calcium ATPase, transduction domain A"/>
    <property type="match status" value="1"/>
</dbReference>
<dbReference type="Pfam" id="PF00122">
    <property type="entry name" value="E1-E2_ATPase"/>
    <property type="match status" value="1"/>
</dbReference>
<dbReference type="GO" id="GO:1990573">
    <property type="term" value="P:potassium ion import across plasma membrane"/>
    <property type="evidence" value="ECO:0007669"/>
    <property type="project" value="TreeGrafter"/>
</dbReference>
<accession>M1Q2E3</accession>
<feature type="transmembrane region" description="Helical" evidence="11">
    <location>
        <begin position="743"/>
        <end position="767"/>
    </location>
</feature>
<dbReference type="InterPro" id="IPR050510">
    <property type="entry name" value="Cation_transp_ATPase_P-type"/>
</dbReference>
<keyword evidence="4 11" id="KW-0812">Transmembrane</keyword>
<keyword evidence="7" id="KW-0460">Magnesium</keyword>
<dbReference type="FunFam" id="2.70.150.10:FF:000160">
    <property type="entry name" value="Sarcoplasmic/endoplasmic reticulum calcium ATPase 1"/>
    <property type="match status" value="1"/>
</dbReference>
<dbReference type="GO" id="GO:0005886">
    <property type="term" value="C:plasma membrane"/>
    <property type="evidence" value="ECO:0007669"/>
    <property type="project" value="UniProtKB-SubCell"/>
</dbReference>
<evidence type="ECO:0000256" key="4">
    <source>
        <dbReference type="ARBA" id="ARBA00022692"/>
    </source>
</evidence>
<dbReference type="NCBIfam" id="TIGR01494">
    <property type="entry name" value="ATPase_P-type"/>
    <property type="match status" value="3"/>
</dbReference>
<gene>
    <name evidence="13" type="ORF">FLSS-25_0023</name>
</gene>
<keyword evidence="8" id="KW-1278">Translocase</keyword>
<feature type="transmembrane region" description="Helical" evidence="11">
    <location>
        <begin position="872"/>
        <end position="892"/>
    </location>
</feature>
<evidence type="ECO:0000256" key="8">
    <source>
        <dbReference type="ARBA" id="ARBA00022967"/>
    </source>
</evidence>
<organism evidence="13">
    <name type="scientific">uncultured organism</name>
    <dbReference type="NCBI Taxonomy" id="155900"/>
    <lineage>
        <taxon>unclassified sequences</taxon>
        <taxon>environmental samples</taxon>
    </lineage>
</organism>
<dbReference type="PROSITE" id="PS00154">
    <property type="entry name" value="ATPASE_E1_E2"/>
    <property type="match status" value="1"/>
</dbReference>
<dbReference type="InterPro" id="IPR059000">
    <property type="entry name" value="ATPase_P-type_domA"/>
</dbReference>
<dbReference type="GO" id="GO:0005391">
    <property type="term" value="F:P-type sodium:potassium-exchanging transporter activity"/>
    <property type="evidence" value="ECO:0007669"/>
    <property type="project" value="TreeGrafter"/>
</dbReference>
<dbReference type="PRINTS" id="PR00119">
    <property type="entry name" value="CATATPASE"/>
</dbReference>
<name>M1Q2E3_9ZZZZ</name>
<feature type="transmembrane region" description="Helical" evidence="11">
    <location>
        <begin position="830"/>
        <end position="851"/>
    </location>
</feature>
<feature type="domain" description="Cation-transporting P-type ATPase N-terminal" evidence="12">
    <location>
        <begin position="6"/>
        <end position="79"/>
    </location>
</feature>
<evidence type="ECO:0000256" key="3">
    <source>
        <dbReference type="ARBA" id="ARBA00022553"/>
    </source>
</evidence>
<dbReference type="InterPro" id="IPR006068">
    <property type="entry name" value="ATPase_P-typ_cation-transptr_C"/>
</dbReference>
<dbReference type="GO" id="GO:0005524">
    <property type="term" value="F:ATP binding"/>
    <property type="evidence" value="ECO:0007669"/>
    <property type="project" value="UniProtKB-KW"/>
</dbReference>
<dbReference type="SFLD" id="SFLDG00002">
    <property type="entry name" value="C1.7:_P-type_atpase_like"/>
    <property type="match status" value="1"/>
</dbReference>
<evidence type="ECO:0000256" key="1">
    <source>
        <dbReference type="ARBA" id="ARBA00004651"/>
    </source>
</evidence>
<keyword evidence="6" id="KW-0067">ATP-binding</keyword>
<dbReference type="SFLD" id="SFLDS00003">
    <property type="entry name" value="Haloacid_Dehalogenase"/>
    <property type="match status" value="1"/>
</dbReference>
<evidence type="ECO:0000256" key="11">
    <source>
        <dbReference type="SAM" id="Phobius"/>
    </source>
</evidence>
<dbReference type="GO" id="GO:0036376">
    <property type="term" value="P:sodium ion export across plasma membrane"/>
    <property type="evidence" value="ECO:0007669"/>
    <property type="project" value="TreeGrafter"/>
</dbReference>
<dbReference type="SUPFAM" id="SSF56784">
    <property type="entry name" value="HAD-like"/>
    <property type="match status" value="1"/>
</dbReference>
<dbReference type="InterPro" id="IPR036412">
    <property type="entry name" value="HAD-like_sf"/>
</dbReference>
<feature type="transmembrane region" description="Helical" evidence="11">
    <location>
        <begin position="52"/>
        <end position="77"/>
    </location>
</feature>
<dbReference type="Gene3D" id="3.40.1110.10">
    <property type="entry name" value="Calcium-transporting ATPase, cytoplasmic domain N"/>
    <property type="match status" value="1"/>
</dbReference>
<feature type="transmembrane region" description="Helical" evidence="11">
    <location>
        <begin position="273"/>
        <end position="296"/>
    </location>
</feature>
<dbReference type="Gene3D" id="1.20.1110.10">
    <property type="entry name" value="Calcium-transporting ATPase, transmembrane domain"/>
    <property type="match status" value="1"/>
</dbReference>
<sequence length="945" mass="104824">MVEEKKYYQMSSSELFENFDTSGDGLSEEEAKERLEKYGKNELQAKLKTPKWLLLLSQFRELLVLVLIVAGVLSILIGSYKTAIAMFIIVIINAIIGFIQEYKAENILERLKELVESPAKVVRDGELVEVSQDKLVPGDIIKVEEGDKIPADIRIIESLNLRTNDFSLTGESMPQDKYVNALEDVVSLADRNNMAYVGTTVASGSATGLVVATGMDTEMGKVTDLTQKTGEIKSPLQKELDNLARKLTGIVIVISGSLLLFTLWQGFSTFTSMIYAIGIAVSSVPQALPAQVTVALSTGSKRLADKNAVVKSLPSVETLGSTTVICTDKTGTLTKNEMTVRSMWFNGEKFELTGTGYEPEGEIRDEEGESLSQEEIDEIEILMDSATMASNAEVHEPDEEHDRWYPIGDPTEAAIITASRKIGTRSPQEDEENPEIQEFSFDHQRKRMSSAREIRERYSLEKISDIFGNKRILAMKGATDSVLSVSKYIYKDGEVQPITEEDKDRVREMNRKYSEKAMRVLAIAYRPLEESGDYEMEEVEKEVVFLGLIAMIDPPKEGVSEAIKKAHEAHVRTFIMTGDHATTARAVAEEIGLSGTAKSSKVVTGKELKEMSDEELAELMKENESLIFSRVDPEDKLKIVDILESQEEVVAVTGDGVNDAPALKKAHIGVAMGKKGTDVAKEASELVLLDDSYPTLVDAVREGRTIYSNLRKTVLASMTTNGAELVTVLLGLFSISLLGWSTWALPILVIQILAIDLLAEIMPLTFLTYDPPSEYMMKSPPRSLKEHIINKFTGTEVILLGTLIGALAFGNFWFFAERAGIQLTVGSRPAVLYAMATTTSYLTIAFCQFLNILSRRYDYTSIFNRNILGNKILLGSIFASIGLVLLGIYGPYISDFLSFGSIGLTDWLYVFLAALAYLAVFEILKIFKRWRENPESKRQRGQKKD</sequence>
<feature type="transmembrane region" description="Helical" evidence="11">
    <location>
        <begin position="247"/>
        <end position="267"/>
    </location>
</feature>
<evidence type="ECO:0000313" key="13">
    <source>
        <dbReference type="EMBL" id="AGF93422.1"/>
    </source>
</evidence>
<dbReference type="AlphaFoldDB" id="M1Q2E3"/>
<feature type="transmembrane region" description="Helical" evidence="11">
    <location>
        <begin position="83"/>
        <end position="102"/>
    </location>
</feature>
<evidence type="ECO:0000256" key="2">
    <source>
        <dbReference type="ARBA" id="ARBA00022475"/>
    </source>
</evidence>
<evidence type="ECO:0000256" key="10">
    <source>
        <dbReference type="ARBA" id="ARBA00023136"/>
    </source>
</evidence>
<proteinExistence type="predicted"/>
<dbReference type="Gene3D" id="2.70.150.10">
    <property type="entry name" value="Calcium-transporting ATPase, cytoplasmic transduction domain A"/>
    <property type="match status" value="1"/>
</dbReference>
<dbReference type="InterPro" id="IPR044492">
    <property type="entry name" value="P_typ_ATPase_HD_dom"/>
</dbReference>
<keyword evidence="9 11" id="KW-1133">Transmembrane helix</keyword>
<dbReference type="SMART" id="SM00831">
    <property type="entry name" value="Cation_ATPase_N"/>
    <property type="match status" value="1"/>
</dbReference>
<evidence type="ECO:0000256" key="5">
    <source>
        <dbReference type="ARBA" id="ARBA00022741"/>
    </source>
</evidence>
<dbReference type="InterPro" id="IPR018303">
    <property type="entry name" value="ATPase_P-typ_P_site"/>
</dbReference>
<keyword evidence="10 11" id="KW-0472">Membrane</keyword>
<feature type="transmembrane region" description="Helical" evidence="11">
    <location>
        <begin position="907"/>
        <end position="927"/>
    </location>
</feature>
<protein>
    <submittedName>
        <fullName evidence="13">Calcium-translocating P-type ATPase, PMCA-type</fullName>
    </submittedName>
</protein>